<evidence type="ECO:0000256" key="6">
    <source>
        <dbReference type="ARBA" id="ARBA00023163"/>
    </source>
</evidence>
<keyword evidence="4 7" id="KW-0694">RNA-binding</keyword>
<dbReference type="CDD" id="cd02134">
    <property type="entry name" value="KH-II_NusA_rpt1"/>
    <property type="match status" value="1"/>
</dbReference>
<evidence type="ECO:0000256" key="4">
    <source>
        <dbReference type="ARBA" id="ARBA00022884"/>
    </source>
</evidence>
<dbReference type="PROSITE" id="PS50126">
    <property type="entry name" value="S1"/>
    <property type="match status" value="1"/>
</dbReference>
<dbReference type="CDD" id="cd22529">
    <property type="entry name" value="KH-II_NusA_rpt2"/>
    <property type="match status" value="1"/>
</dbReference>
<dbReference type="HAMAP" id="MF_00945_B">
    <property type="entry name" value="NusA_B"/>
    <property type="match status" value="1"/>
</dbReference>
<evidence type="ECO:0000313" key="11">
    <source>
        <dbReference type="Proteomes" id="UP000034913"/>
    </source>
</evidence>
<dbReference type="SMART" id="SM00316">
    <property type="entry name" value="S1"/>
    <property type="match status" value="1"/>
</dbReference>
<dbReference type="PANTHER" id="PTHR22648">
    <property type="entry name" value="TRANSCRIPTION TERMINATION FACTOR NUSA"/>
    <property type="match status" value="1"/>
</dbReference>
<dbReference type="InterPro" id="IPR012340">
    <property type="entry name" value="NA-bd_OB-fold"/>
</dbReference>
<dbReference type="Pfam" id="PF08529">
    <property type="entry name" value="NusA_N"/>
    <property type="match status" value="1"/>
</dbReference>
<gene>
    <name evidence="7" type="primary">nusA</name>
    <name evidence="10" type="ORF">VF00_C0001G0190</name>
</gene>
<dbReference type="PATRIC" id="fig|1620414.3.peg.199"/>
<dbReference type="EMBL" id="LCRB01000001">
    <property type="protein sequence ID" value="KKW27255.1"/>
    <property type="molecule type" value="Genomic_DNA"/>
</dbReference>
<dbReference type="CDD" id="cd04455">
    <property type="entry name" value="S1_NusA"/>
    <property type="match status" value="1"/>
</dbReference>
<evidence type="ECO:0000256" key="5">
    <source>
        <dbReference type="ARBA" id="ARBA00023015"/>
    </source>
</evidence>
<sequence length="389" mass="42739">MNNSELMSAIAQIAEEKGISKEAVLETVEAALAAAYRKDFGQKEQVVIAELDPKSEKTRLFVVHKIVEEVEDPMKEIGLKDAKKIDKKAAVGGEIREEVFPPAEYGRVAAQTAKQVILQRLREAERDIIFQEYKDKEGTLITGTVQRIEGDVVMIDIGKTTGILFPSEQSRADRYYVGQRMKFYVVKVDDSGKEPQVLLSRSHPDMIRRLFEMEVPEIGADTVEIKGVAREAGVRSKVAVHSLQEAVDPVGSLVGRRGVRVQAVMSEIGDEKIDIVLWNEDTKQYIINALSPAKIKEVILHEANHSALIKVEPDQLSLAIGKAGQNVRLASKLAGWQIEVEKGPMVESQPAAGTEETPASQSEASAETLSASEEPVEAKEATSDKPEDS</sequence>
<comment type="caution">
    <text evidence="10">The sequence shown here is derived from an EMBL/GenBank/DDBJ whole genome shotgun (WGS) entry which is preliminary data.</text>
</comment>
<proteinExistence type="inferred from homology"/>
<keyword evidence="6 7" id="KW-0804">Transcription</keyword>
<keyword evidence="1 7" id="KW-0806">Transcription termination</keyword>
<evidence type="ECO:0000256" key="1">
    <source>
        <dbReference type="ARBA" id="ARBA00022472"/>
    </source>
</evidence>
<keyword evidence="3 7" id="KW-0889">Transcription antitermination</keyword>
<name>A0A0G1X8Y1_UNCK3</name>
<dbReference type="SUPFAM" id="SSF50249">
    <property type="entry name" value="Nucleic acid-binding proteins"/>
    <property type="match status" value="1"/>
</dbReference>
<dbReference type="InterPro" id="IPR010213">
    <property type="entry name" value="TF_NusA"/>
</dbReference>
<dbReference type="AlphaFoldDB" id="A0A0G1X8Y1"/>
<dbReference type="FunFam" id="3.30.300.20:FF:000005">
    <property type="entry name" value="Transcription termination/antitermination protein NusA"/>
    <property type="match status" value="1"/>
</dbReference>
<dbReference type="Pfam" id="PF00575">
    <property type="entry name" value="S1"/>
    <property type="match status" value="1"/>
</dbReference>
<comment type="similarity">
    <text evidence="7">Belongs to the NusA family.</text>
</comment>
<dbReference type="SUPFAM" id="SSF54814">
    <property type="entry name" value="Prokaryotic type KH domain (KH-domain type II)"/>
    <property type="match status" value="2"/>
</dbReference>
<dbReference type="GO" id="GO:0005829">
    <property type="term" value="C:cytosol"/>
    <property type="evidence" value="ECO:0007669"/>
    <property type="project" value="TreeGrafter"/>
</dbReference>
<evidence type="ECO:0000256" key="3">
    <source>
        <dbReference type="ARBA" id="ARBA00022814"/>
    </source>
</evidence>
<organism evidence="10 11">
    <name type="scientific">candidate division Kazan bacterium GW2011_GWB1_52_7</name>
    <dbReference type="NCBI Taxonomy" id="1620414"/>
    <lineage>
        <taxon>Bacteria</taxon>
        <taxon>Bacteria division Kazan-3B-28</taxon>
    </lineage>
</organism>
<dbReference type="NCBIfam" id="TIGR01953">
    <property type="entry name" value="NusA"/>
    <property type="match status" value="1"/>
</dbReference>
<keyword evidence="2 7" id="KW-0963">Cytoplasm</keyword>
<dbReference type="GO" id="GO:0031564">
    <property type="term" value="P:transcription antitermination"/>
    <property type="evidence" value="ECO:0007669"/>
    <property type="project" value="UniProtKB-UniRule"/>
</dbReference>
<dbReference type="GO" id="GO:0006353">
    <property type="term" value="P:DNA-templated transcription termination"/>
    <property type="evidence" value="ECO:0007669"/>
    <property type="project" value="UniProtKB-UniRule"/>
</dbReference>
<accession>A0A0G1X8Y1</accession>
<dbReference type="InterPro" id="IPR036555">
    <property type="entry name" value="NusA_N_sf"/>
</dbReference>
<evidence type="ECO:0000256" key="8">
    <source>
        <dbReference type="SAM" id="MobiDB-lite"/>
    </source>
</evidence>
<evidence type="ECO:0000256" key="2">
    <source>
        <dbReference type="ARBA" id="ARBA00022490"/>
    </source>
</evidence>
<dbReference type="InterPro" id="IPR015946">
    <property type="entry name" value="KH_dom-like_a/b"/>
</dbReference>
<comment type="subunit">
    <text evidence="7">Monomer. Binds directly to the core enzyme of the DNA-dependent RNA polymerase and to nascent RNA.</text>
</comment>
<dbReference type="FunFam" id="3.30.300.20:FF:000002">
    <property type="entry name" value="Transcription termination/antitermination protein NusA"/>
    <property type="match status" value="1"/>
</dbReference>
<evidence type="ECO:0000256" key="7">
    <source>
        <dbReference type="HAMAP-Rule" id="MF_00945"/>
    </source>
</evidence>
<dbReference type="PROSITE" id="PS50084">
    <property type="entry name" value="KH_TYPE_1"/>
    <property type="match status" value="1"/>
</dbReference>
<reference evidence="10 11" key="1">
    <citation type="journal article" date="2015" name="Nature">
        <title>rRNA introns, odd ribosomes, and small enigmatic genomes across a large radiation of phyla.</title>
        <authorList>
            <person name="Brown C.T."/>
            <person name="Hug L.A."/>
            <person name="Thomas B.C."/>
            <person name="Sharon I."/>
            <person name="Castelle C.J."/>
            <person name="Singh A."/>
            <person name="Wilkins M.J."/>
            <person name="Williams K.H."/>
            <person name="Banfield J.F."/>
        </authorList>
    </citation>
    <scope>NUCLEOTIDE SEQUENCE [LARGE SCALE GENOMIC DNA]</scope>
</reference>
<dbReference type="Gene3D" id="2.40.50.140">
    <property type="entry name" value="Nucleic acid-binding proteins"/>
    <property type="match status" value="1"/>
</dbReference>
<evidence type="ECO:0000259" key="9">
    <source>
        <dbReference type="PROSITE" id="PS50126"/>
    </source>
</evidence>
<dbReference type="PANTHER" id="PTHR22648:SF0">
    <property type="entry name" value="TRANSCRIPTION TERMINATION_ANTITERMINATION PROTEIN NUSA"/>
    <property type="match status" value="1"/>
</dbReference>
<feature type="region of interest" description="Disordered" evidence="8">
    <location>
        <begin position="342"/>
        <end position="389"/>
    </location>
</feature>
<dbReference type="InterPro" id="IPR058582">
    <property type="entry name" value="KH_NusA_2nd"/>
</dbReference>
<dbReference type="SUPFAM" id="SSF69705">
    <property type="entry name" value="Transcription factor NusA, N-terminal domain"/>
    <property type="match status" value="1"/>
</dbReference>
<dbReference type="Proteomes" id="UP000034913">
    <property type="component" value="Unassembled WGS sequence"/>
</dbReference>
<dbReference type="InterPro" id="IPR003029">
    <property type="entry name" value="S1_domain"/>
</dbReference>
<dbReference type="InterPro" id="IPR025249">
    <property type="entry name" value="TF_NusA_KH_1st"/>
</dbReference>
<feature type="compositionally biased region" description="Low complexity" evidence="8">
    <location>
        <begin position="359"/>
        <end position="373"/>
    </location>
</feature>
<evidence type="ECO:0000313" key="10">
    <source>
        <dbReference type="EMBL" id="KKW27255.1"/>
    </source>
</evidence>
<comment type="subcellular location">
    <subcellularLocation>
        <location evidence="7">Cytoplasm</location>
    </subcellularLocation>
</comment>
<keyword evidence="5 7" id="KW-0805">Transcription regulation</keyword>
<dbReference type="GO" id="GO:0003700">
    <property type="term" value="F:DNA-binding transcription factor activity"/>
    <property type="evidence" value="ECO:0007669"/>
    <property type="project" value="InterPro"/>
</dbReference>
<feature type="compositionally biased region" description="Basic and acidic residues" evidence="8">
    <location>
        <begin position="376"/>
        <end position="389"/>
    </location>
</feature>
<dbReference type="InterPro" id="IPR030842">
    <property type="entry name" value="TF_NusA_bacterial"/>
</dbReference>
<dbReference type="InterPro" id="IPR013735">
    <property type="entry name" value="TF_NusA_N"/>
</dbReference>
<protein>
    <recommendedName>
        <fullName evidence="7">Transcription termination/antitermination protein NusA</fullName>
    </recommendedName>
</protein>
<dbReference type="GO" id="GO:0003723">
    <property type="term" value="F:RNA binding"/>
    <property type="evidence" value="ECO:0007669"/>
    <property type="project" value="UniProtKB-UniRule"/>
</dbReference>
<dbReference type="Pfam" id="PF13184">
    <property type="entry name" value="KH_NusA_1st"/>
    <property type="match status" value="1"/>
</dbReference>
<dbReference type="Gene3D" id="3.30.1480.10">
    <property type="entry name" value="NusA, N-terminal domain"/>
    <property type="match status" value="1"/>
</dbReference>
<comment type="function">
    <text evidence="7">Participates in both transcription termination and antitermination.</text>
</comment>
<dbReference type="Gene3D" id="3.30.300.20">
    <property type="match status" value="2"/>
</dbReference>
<dbReference type="InterPro" id="IPR009019">
    <property type="entry name" value="KH_sf_prok-type"/>
</dbReference>
<dbReference type="Pfam" id="PF26594">
    <property type="entry name" value="KH_NusA_2nd"/>
    <property type="match status" value="1"/>
</dbReference>
<feature type="domain" description="S1 motif" evidence="9">
    <location>
        <begin position="138"/>
        <end position="202"/>
    </location>
</feature>